<reference evidence="1" key="1">
    <citation type="submission" date="2021-05" db="EMBL/GenBank/DDBJ databases">
        <authorList>
            <person name="Alioto T."/>
            <person name="Alioto T."/>
            <person name="Gomez Garrido J."/>
        </authorList>
    </citation>
    <scope>NUCLEOTIDE SEQUENCE</scope>
</reference>
<protein>
    <submittedName>
        <fullName evidence="1">Uncharacterized protein</fullName>
    </submittedName>
</protein>
<sequence>MGTGFVVKFKIKHHCLLSIYIIVDVISNMTNLHTYVISPDQETTHWGVTLLVVSGSTVSGNSRVVDNVGEQTGSEQKLQSSSGTTFLGQNVLVIPSPEGSAAS</sequence>
<proteinExistence type="predicted"/>
<dbReference type="AlphaFoldDB" id="A0A8D8WQ52"/>
<dbReference type="EMBL" id="HBUF01213497">
    <property type="protein sequence ID" value="CAG6666259.1"/>
    <property type="molecule type" value="Transcribed_RNA"/>
</dbReference>
<accession>A0A8D8WQ52</accession>
<name>A0A8D8WQ52_9HEMI</name>
<organism evidence="1">
    <name type="scientific">Cacopsylla melanoneura</name>
    <dbReference type="NCBI Taxonomy" id="428564"/>
    <lineage>
        <taxon>Eukaryota</taxon>
        <taxon>Metazoa</taxon>
        <taxon>Ecdysozoa</taxon>
        <taxon>Arthropoda</taxon>
        <taxon>Hexapoda</taxon>
        <taxon>Insecta</taxon>
        <taxon>Pterygota</taxon>
        <taxon>Neoptera</taxon>
        <taxon>Paraneoptera</taxon>
        <taxon>Hemiptera</taxon>
        <taxon>Sternorrhyncha</taxon>
        <taxon>Psylloidea</taxon>
        <taxon>Psyllidae</taxon>
        <taxon>Psyllinae</taxon>
        <taxon>Cacopsylla</taxon>
    </lineage>
</organism>
<evidence type="ECO:0000313" key="1">
    <source>
        <dbReference type="EMBL" id="CAG6666259.1"/>
    </source>
</evidence>